<dbReference type="InterPro" id="IPR036291">
    <property type="entry name" value="NAD(P)-bd_dom_sf"/>
</dbReference>
<dbReference type="Proteomes" id="UP001432180">
    <property type="component" value="Chromosome"/>
</dbReference>
<dbReference type="GO" id="GO:0043957">
    <property type="term" value="F:acryloyl-CoA reductase (NADPH) activity"/>
    <property type="evidence" value="ECO:0007669"/>
    <property type="project" value="UniProtKB-EC"/>
</dbReference>
<dbReference type="Pfam" id="PF08240">
    <property type="entry name" value="ADH_N"/>
    <property type="match status" value="1"/>
</dbReference>
<dbReference type="Pfam" id="PF00107">
    <property type="entry name" value="ADH_zinc_N"/>
    <property type="match status" value="1"/>
</dbReference>
<name>A0ABZ0S5H7_9GAMM</name>
<proteinExistence type="predicted"/>
<dbReference type="EMBL" id="CP121472">
    <property type="protein sequence ID" value="WPL15523.1"/>
    <property type="molecule type" value="Genomic_DNA"/>
</dbReference>
<dbReference type="InterPro" id="IPR014188">
    <property type="entry name" value="Acrylyl-CoA_reductase_AcuI"/>
</dbReference>
<dbReference type="InterPro" id="IPR011032">
    <property type="entry name" value="GroES-like_sf"/>
</dbReference>
<dbReference type="InterPro" id="IPR013154">
    <property type="entry name" value="ADH-like_N"/>
</dbReference>
<feature type="domain" description="Enoyl reductase (ER)" evidence="1">
    <location>
        <begin position="19"/>
        <end position="325"/>
    </location>
</feature>
<organism evidence="2 3">
    <name type="scientific">Thiorhodovibrio winogradskyi</name>
    <dbReference type="NCBI Taxonomy" id="77007"/>
    <lineage>
        <taxon>Bacteria</taxon>
        <taxon>Pseudomonadati</taxon>
        <taxon>Pseudomonadota</taxon>
        <taxon>Gammaproteobacteria</taxon>
        <taxon>Chromatiales</taxon>
        <taxon>Chromatiaceae</taxon>
        <taxon>Thiorhodovibrio</taxon>
    </lineage>
</organism>
<dbReference type="SMART" id="SM00829">
    <property type="entry name" value="PKS_ER"/>
    <property type="match status" value="1"/>
</dbReference>
<protein>
    <submittedName>
        <fullName evidence="2">Acrylyl-CoA reductase AcuI</fullName>
        <ecNumber evidence="2">1.3.1.84</ecNumber>
    </submittedName>
</protein>
<dbReference type="InterPro" id="IPR051397">
    <property type="entry name" value="Zn-ADH-like_protein"/>
</dbReference>
<evidence type="ECO:0000313" key="2">
    <source>
        <dbReference type="EMBL" id="WPL15523.1"/>
    </source>
</evidence>
<dbReference type="SUPFAM" id="SSF51735">
    <property type="entry name" value="NAD(P)-binding Rossmann-fold domains"/>
    <property type="match status" value="1"/>
</dbReference>
<dbReference type="InterPro" id="IPR020843">
    <property type="entry name" value="ER"/>
</dbReference>
<accession>A0ABZ0S5H7</accession>
<dbReference type="Gene3D" id="3.90.180.10">
    <property type="entry name" value="Medium-chain alcohol dehydrogenases, catalytic domain"/>
    <property type="match status" value="1"/>
</dbReference>
<dbReference type="Gene3D" id="3.40.50.720">
    <property type="entry name" value="NAD(P)-binding Rossmann-like Domain"/>
    <property type="match status" value="1"/>
</dbReference>
<evidence type="ECO:0000259" key="1">
    <source>
        <dbReference type="SMART" id="SM00829"/>
    </source>
</evidence>
<dbReference type="RefSeq" id="WP_328986088.1">
    <property type="nucleotide sequence ID" value="NZ_CP121472.1"/>
</dbReference>
<dbReference type="EC" id="1.3.1.84" evidence="2"/>
<gene>
    <name evidence="2" type="primary">acuI</name>
    <name evidence="2" type="ORF">Thiowin_00422</name>
</gene>
<evidence type="ECO:0000313" key="3">
    <source>
        <dbReference type="Proteomes" id="UP001432180"/>
    </source>
</evidence>
<dbReference type="PANTHER" id="PTHR43677:SF1">
    <property type="entry name" value="ACRYLYL-COA REDUCTASE ACUI-RELATED"/>
    <property type="match status" value="1"/>
</dbReference>
<dbReference type="SUPFAM" id="SSF50129">
    <property type="entry name" value="GroES-like"/>
    <property type="match status" value="1"/>
</dbReference>
<keyword evidence="3" id="KW-1185">Reference proteome</keyword>
<sequence length="331" mass="34944">MRTARAFRIHHNANGHHAGVETLTIANPEPGEVLIRVRYSSVNYKDALAGTGTGKILRQFPLTGGIDASGTVEVSAHADFHPGDAVLVTGWGLSFDHDGGYCEYLCVPGDWLTALPPGLDLAASMTLGTAGLTAALAVHQMLLNGQEPSMGPILVTGASGGVGCIAVALLAKLGFEVAAVSGKSERKAWLQNLGAKQILARDELPTGQRPLEKAVWGGAIDNVGGAMLAQITRTLAPNGCIASIGLAGGTELHTTVMPFILRGIKLLGCNSVDVPRDLRQKLWSHLGSDWRLNLEPIRTDSIGLDRLPVIFERMLDGQTHGRVLVNPHSTD</sequence>
<dbReference type="NCBIfam" id="TIGR02823">
    <property type="entry name" value="oxido_YhdH"/>
    <property type="match status" value="1"/>
</dbReference>
<dbReference type="InterPro" id="IPR013149">
    <property type="entry name" value="ADH-like_C"/>
</dbReference>
<keyword evidence="2" id="KW-0560">Oxidoreductase</keyword>
<dbReference type="PANTHER" id="PTHR43677">
    <property type="entry name" value="SHORT-CHAIN DEHYDROGENASE/REDUCTASE"/>
    <property type="match status" value="1"/>
</dbReference>
<reference evidence="2 3" key="1">
    <citation type="journal article" date="2023" name="Microorganisms">
        <title>Thiorhodovibrio frisius and Trv. litoralis spp. nov., Two Novel Members from a Clade of Fastidious Purple Sulfur Bacteria That Exhibit Unique Red-Shifted Light-Harvesting Capabilities.</title>
        <authorList>
            <person name="Methner A."/>
            <person name="Kuzyk S.B."/>
            <person name="Petersen J."/>
            <person name="Bauer S."/>
            <person name="Brinkmann H."/>
            <person name="Sichau K."/>
            <person name="Wanner G."/>
            <person name="Wolf J."/>
            <person name="Neumann-Schaal M."/>
            <person name="Henke P."/>
            <person name="Tank M."/>
            <person name="Sproer C."/>
            <person name="Bunk B."/>
            <person name="Overmann J."/>
        </authorList>
    </citation>
    <scope>NUCLEOTIDE SEQUENCE [LARGE SCALE GENOMIC DNA]</scope>
    <source>
        <strain evidence="2 3">DSM 6702</strain>
    </source>
</reference>
<dbReference type="CDD" id="cd05280">
    <property type="entry name" value="MDR_yhdh_yhfp"/>
    <property type="match status" value="1"/>
</dbReference>